<dbReference type="OrthoDB" id="7875193at2"/>
<gene>
    <name evidence="2" type="ORF">PSA7680_03145</name>
</gene>
<evidence type="ECO:0000256" key="1">
    <source>
        <dbReference type="SAM" id="Phobius"/>
    </source>
</evidence>
<dbReference type="AlphaFoldDB" id="A0A1Y5TB62"/>
<dbReference type="RefSeq" id="WP_085869642.1">
    <property type="nucleotide sequence ID" value="NZ_FWFQ01000027.1"/>
</dbReference>
<dbReference type="Proteomes" id="UP000193409">
    <property type="component" value="Unassembled WGS sequence"/>
</dbReference>
<evidence type="ECO:0000313" key="2">
    <source>
        <dbReference type="EMBL" id="SLN59853.1"/>
    </source>
</evidence>
<name>A0A1Y5TB62_9RHOB</name>
<proteinExistence type="predicted"/>
<keyword evidence="1" id="KW-0472">Membrane</keyword>
<protein>
    <submittedName>
        <fullName evidence="2">Uncharacterized protein</fullName>
    </submittedName>
</protein>
<organism evidence="2 3">
    <name type="scientific">Pseudoruegeria aquimaris</name>
    <dbReference type="NCBI Taxonomy" id="393663"/>
    <lineage>
        <taxon>Bacteria</taxon>
        <taxon>Pseudomonadati</taxon>
        <taxon>Pseudomonadota</taxon>
        <taxon>Alphaproteobacteria</taxon>
        <taxon>Rhodobacterales</taxon>
        <taxon>Roseobacteraceae</taxon>
        <taxon>Pseudoruegeria</taxon>
    </lineage>
</organism>
<reference evidence="2 3" key="1">
    <citation type="submission" date="2017-03" db="EMBL/GenBank/DDBJ databases">
        <authorList>
            <person name="Afonso C.L."/>
            <person name="Miller P.J."/>
            <person name="Scott M.A."/>
            <person name="Spackman E."/>
            <person name="Goraichik I."/>
            <person name="Dimitrov K.M."/>
            <person name="Suarez D.L."/>
            <person name="Swayne D.E."/>
        </authorList>
    </citation>
    <scope>NUCLEOTIDE SEQUENCE [LARGE SCALE GENOMIC DNA]</scope>
    <source>
        <strain evidence="2 3">CECT 7680</strain>
    </source>
</reference>
<evidence type="ECO:0000313" key="3">
    <source>
        <dbReference type="Proteomes" id="UP000193409"/>
    </source>
</evidence>
<keyword evidence="3" id="KW-1185">Reference proteome</keyword>
<keyword evidence="1" id="KW-0812">Transmembrane</keyword>
<feature type="transmembrane region" description="Helical" evidence="1">
    <location>
        <begin position="31"/>
        <end position="49"/>
    </location>
</feature>
<keyword evidence="1" id="KW-1133">Transmembrane helix</keyword>
<dbReference type="EMBL" id="FWFQ01000027">
    <property type="protein sequence ID" value="SLN59853.1"/>
    <property type="molecule type" value="Genomic_DNA"/>
</dbReference>
<sequence length="63" mass="6935">MFLLFSAALFAIYLGNVLLGAYGKAQFMGDVGEMLMLFAATIVFVIDILRREAAEKSKDNNQS</sequence>
<accession>A0A1Y5TB62</accession>